<organism evidence="3 5">
    <name type="scientific">Eisenbergiella massiliensis</name>
    <dbReference type="NCBI Taxonomy" id="1720294"/>
    <lineage>
        <taxon>Bacteria</taxon>
        <taxon>Bacillati</taxon>
        <taxon>Bacillota</taxon>
        <taxon>Clostridia</taxon>
        <taxon>Lachnospirales</taxon>
        <taxon>Lachnospiraceae</taxon>
        <taxon>Eisenbergiella</taxon>
    </lineage>
</organism>
<proteinExistence type="predicted"/>
<keyword evidence="4" id="KW-1185">Reference proteome</keyword>
<dbReference type="Proteomes" id="UP000260812">
    <property type="component" value="Unassembled WGS sequence"/>
</dbReference>
<dbReference type="InterPro" id="IPR038720">
    <property type="entry name" value="YprB_RNase_H-like_dom"/>
</dbReference>
<dbReference type="PANTHER" id="PTHR38462:SF1">
    <property type="entry name" value="YPRB RIBONUCLEASE H-LIKE DOMAIN-CONTAINING PROTEIN"/>
    <property type="match status" value="1"/>
</dbReference>
<reference evidence="3 5" key="1">
    <citation type="submission" date="2018-08" db="EMBL/GenBank/DDBJ databases">
        <title>A genome reference for cultivated species of the human gut microbiota.</title>
        <authorList>
            <person name="Zou Y."/>
            <person name="Xue W."/>
            <person name="Luo G."/>
        </authorList>
    </citation>
    <scope>NUCLEOTIDE SEQUENCE [LARGE SCALE GENOMIC DNA]</scope>
    <source>
        <strain evidence="3 5">AF26-4BH</strain>
        <strain evidence="2">TF05-5AC</strain>
    </source>
</reference>
<dbReference type="GO" id="GO:0003676">
    <property type="term" value="F:nucleic acid binding"/>
    <property type="evidence" value="ECO:0007669"/>
    <property type="project" value="InterPro"/>
</dbReference>
<sequence>MKTRIQNIHTTAGETIRHFLGDTESILFFDIETTGLSPKNASIYLIGAAFLQDKKWTLQQWFAENTAEEEAILDAFLKFAAPYRKLVHFNGTTFDVPFVQAKCKKYGLDSPFPQMEQTDIYRQISPLKNLLKLPNCKQKTLEEYLGLNREDPFTGGQLIELYKVYRQERDHRLLEVLLLHNADDIRGMLSVVPILSYPELFESIPSAVGAETDLCTDYAGNIQKELLVRLTFPAALPVPLSFHGGGCYFSGSENTGTLKIPILSGELKFFYPDYKNYSYLPEEDNAIHKSVAVYVDKSHRVPATPATCYTRKSGEFLPQHLKPGQEDLFTPAFRKGVKEKESFFLLEEAFLNDSKRLSLYAGHILDGMR</sequence>
<name>A0A3E3IVG4_9FIRM</name>
<feature type="domain" description="YprB ribonuclease H-like" evidence="1">
    <location>
        <begin position="27"/>
        <end position="191"/>
    </location>
</feature>
<evidence type="ECO:0000313" key="4">
    <source>
        <dbReference type="Proteomes" id="UP000260812"/>
    </source>
</evidence>
<dbReference type="EMBL" id="QVLV01000012">
    <property type="protein sequence ID" value="RGE58251.1"/>
    <property type="molecule type" value="Genomic_DNA"/>
</dbReference>
<dbReference type="OrthoDB" id="9790530at2"/>
<dbReference type="Proteomes" id="UP000261166">
    <property type="component" value="Unassembled WGS sequence"/>
</dbReference>
<dbReference type="InterPro" id="IPR012337">
    <property type="entry name" value="RNaseH-like_sf"/>
</dbReference>
<dbReference type="InterPro" id="IPR036397">
    <property type="entry name" value="RNaseH_sf"/>
</dbReference>
<dbReference type="Gene3D" id="3.30.420.10">
    <property type="entry name" value="Ribonuclease H-like superfamily/Ribonuclease H"/>
    <property type="match status" value="1"/>
</dbReference>
<evidence type="ECO:0000313" key="2">
    <source>
        <dbReference type="EMBL" id="RGE58251.1"/>
    </source>
</evidence>
<protein>
    <recommendedName>
        <fullName evidence="1">YprB ribonuclease H-like domain-containing protein</fullName>
    </recommendedName>
</protein>
<accession>A0A3E3IVG4</accession>
<evidence type="ECO:0000259" key="1">
    <source>
        <dbReference type="Pfam" id="PF13482"/>
    </source>
</evidence>
<dbReference type="RefSeq" id="WP_025491033.1">
    <property type="nucleotide sequence ID" value="NZ_CALBAU010000081.1"/>
</dbReference>
<dbReference type="PANTHER" id="PTHR38462">
    <property type="entry name" value="EXONUCLEASE-LIKE PROTEIN"/>
    <property type="match status" value="1"/>
</dbReference>
<comment type="caution">
    <text evidence="3">The sequence shown here is derived from an EMBL/GenBank/DDBJ whole genome shotgun (WGS) entry which is preliminary data.</text>
</comment>
<dbReference type="AlphaFoldDB" id="A0A3E3IVG4"/>
<evidence type="ECO:0000313" key="3">
    <source>
        <dbReference type="EMBL" id="RGE71056.1"/>
    </source>
</evidence>
<gene>
    <name evidence="3" type="ORF">DWY69_14515</name>
    <name evidence="2" type="ORF">DXC51_17315</name>
</gene>
<dbReference type="GeneID" id="97988581"/>
<dbReference type="Pfam" id="PF13482">
    <property type="entry name" value="RNase_H_2"/>
    <property type="match status" value="1"/>
</dbReference>
<dbReference type="SUPFAM" id="SSF53098">
    <property type="entry name" value="Ribonuclease H-like"/>
    <property type="match status" value="1"/>
</dbReference>
<evidence type="ECO:0000313" key="5">
    <source>
        <dbReference type="Proteomes" id="UP000261166"/>
    </source>
</evidence>
<dbReference type="EMBL" id="QVLU01000012">
    <property type="protein sequence ID" value="RGE71056.1"/>
    <property type="molecule type" value="Genomic_DNA"/>
</dbReference>